<evidence type="ECO:0000313" key="3">
    <source>
        <dbReference type="Proteomes" id="UP000237271"/>
    </source>
</evidence>
<comment type="caution">
    <text evidence="2">The sequence shown here is derived from an EMBL/GenBank/DDBJ whole genome shotgun (WGS) entry which is preliminary data.</text>
</comment>
<gene>
    <name evidence="2" type="ORF">PHPALM_169</name>
</gene>
<keyword evidence="3" id="KW-1185">Reference proteome</keyword>
<protein>
    <submittedName>
        <fullName evidence="2">Uncharacterized protein</fullName>
    </submittedName>
</protein>
<organism evidence="2 3">
    <name type="scientific">Phytophthora palmivora</name>
    <dbReference type="NCBI Taxonomy" id="4796"/>
    <lineage>
        <taxon>Eukaryota</taxon>
        <taxon>Sar</taxon>
        <taxon>Stramenopiles</taxon>
        <taxon>Oomycota</taxon>
        <taxon>Peronosporomycetes</taxon>
        <taxon>Peronosporales</taxon>
        <taxon>Peronosporaceae</taxon>
        <taxon>Phytophthora</taxon>
    </lineage>
</organism>
<sequence length="235" mass="26895">MDSDDKRATGWRGSGQRYQGSGRKSGGKVFIAFSVKNWWRKRHIESDDKTSSVSPPKYARSSAGNRHQCVVKAVQRRGPKLGEYWLWLFPILLVEFERLRKAGVIMSTRLLVDIAITLVEDSQHPTYSIPARFNDKVFCKLVTPRHIQDITDRFKIQISSERQRKIHCSVDTHLGELKRLFDANLIDLSGVNWAKKSMILCGLNVSADGVWKFKQLDKDLQEIVAEHPRGNQTGF</sequence>
<dbReference type="EMBL" id="NCKW01000014">
    <property type="protein sequence ID" value="POM81814.1"/>
    <property type="molecule type" value="Genomic_DNA"/>
</dbReference>
<evidence type="ECO:0000256" key="1">
    <source>
        <dbReference type="SAM" id="MobiDB-lite"/>
    </source>
</evidence>
<proteinExistence type="predicted"/>
<dbReference type="OrthoDB" id="120337at2759"/>
<name>A0A2P4YVI9_9STRA</name>
<dbReference type="AlphaFoldDB" id="A0A2P4YVI9"/>
<evidence type="ECO:0000313" key="2">
    <source>
        <dbReference type="EMBL" id="POM81814.1"/>
    </source>
</evidence>
<dbReference type="Proteomes" id="UP000237271">
    <property type="component" value="Unassembled WGS sequence"/>
</dbReference>
<feature type="compositionally biased region" description="Low complexity" evidence="1">
    <location>
        <begin position="10"/>
        <end position="22"/>
    </location>
</feature>
<accession>A0A2P4YVI9</accession>
<feature type="region of interest" description="Disordered" evidence="1">
    <location>
        <begin position="1"/>
        <end position="25"/>
    </location>
</feature>
<reference evidence="2 3" key="1">
    <citation type="journal article" date="2017" name="Genome Biol. Evol.">
        <title>Phytophthora megakarya and P. palmivora, closely related causal agents of cacao black pod rot, underwent increases in genome sizes and gene numbers by different mechanisms.</title>
        <authorList>
            <person name="Ali S.S."/>
            <person name="Shao J."/>
            <person name="Lary D.J."/>
            <person name="Kronmiller B."/>
            <person name="Shen D."/>
            <person name="Strem M.D."/>
            <person name="Amoako-Attah I."/>
            <person name="Akrofi A.Y."/>
            <person name="Begoude B.A."/>
            <person name="Ten Hoopen G.M."/>
            <person name="Coulibaly K."/>
            <person name="Kebe B.I."/>
            <person name="Melnick R.L."/>
            <person name="Guiltinan M.J."/>
            <person name="Tyler B.M."/>
            <person name="Meinhardt L.W."/>
            <person name="Bailey B.A."/>
        </authorList>
    </citation>
    <scope>NUCLEOTIDE SEQUENCE [LARGE SCALE GENOMIC DNA]</scope>
    <source>
        <strain evidence="3">sbr112.9</strain>
    </source>
</reference>